<dbReference type="InterPro" id="IPR027417">
    <property type="entry name" value="P-loop_NTPase"/>
</dbReference>
<dbReference type="SMART" id="SM00382">
    <property type="entry name" value="AAA"/>
    <property type="match status" value="1"/>
</dbReference>
<dbReference type="GO" id="GO:0000027">
    <property type="term" value="P:ribosomal large subunit assembly"/>
    <property type="evidence" value="ECO:0007669"/>
    <property type="project" value="TreeGrafter"/>
</dbReference>
<evidence type="ECO:0000313" key="4">
    <source>
        <dbReference type="EMBL" id="EDP14153.1"/>
    </source>
</evidence>
<keyword evidence="1" id="KW-0547">Nucleotide-binding</keyword>
<dbReference type="GO" id="GO:0030687">
    <property type="term" value="C:preribosome, large subunit precursor"/>
    <property type="evidence" value="ECO:0007669"/>
    <property type="project" value="TreeGrafter"/>
</dbReference>
<dbReference type="PANTHER" id="PTHR48103">
    <property type="entry name" value="MIDASIN-RELATED"/>
    <property type="match status" value="1"/>
</dbReference>
<dbReference type="GeneID" id="97203649"/>
<dbReference type="GO" id="GO:0005524">
    <property type="term" value="F:ATP binding"/>
    <property type="evidence" value="ECO:0007669"/>
    <property type="project" value="UniProtKB-KW"/>
</dbReference>
<dbReference type="EMBL" id="ABCC02000041">
    <property type="protein sequence ID" value="EDP14153.1"/>
    <property type="molecule type" value="Genomic_DNA"/>
</dbReference>
<dbReference type="HOGENOM" id="CLU_029914_0_0_9"/>
<evidence type="ECO:0000256" key="2">
    <source>
        <dbReference type="ARBA" id="ARBA00022840"/>
    </source>
</evidence>
<protein>
    <recommendedName>
        <fullName evidence="3">AAA+ ATPase domain-containing protein</fullName>
    </recommendedName>
</protein>
<dbReference type="Gene3D" id="3.40.50.300">
    <property type="entry name" value="P-loop containing nucleotide triphosphate hydrolases"/>
    <property type="match status" value="1"/>
</dbReference>
<accession>A8S003</accession>
<dbReference type="eggNOG" id="COG0714">
    <property type="taxonomic scope" value="Bacteria"/>
</dbReference>
<comment type="caution">
    <text evidence="4">The sequence shown here is derived from an EMBL/GenBank/DDBJ whole genome shotgun (WGS) entry which is preliminary data.</text>
</comment>
<dbReference type="AlphaFoldDB" id="A8S003"/>
<sequence>MAKTPLFQNWSWKRTLPEPFDKEDAVSTASYSKYCIGSTKKATLHSAALSAILAYMDMDTAVTPGSTSECAYGTQGEKLVAEYQSRTGEIHAVIFNKTNRKFVAGRFDIADPSANTKVYSIKDSGNTGTALFFALLPLALKDLEFKEQYDKLASCKQAGYPDMETADEAAYILCDNLYRRIENADNLGNDGIKIVVPPTGNIQQITPLNLTKGTYSPTSVLFGTFRIFKPGSSVAASIHIDKDHFSGKYSFSSRTFSPKEQMQIPKLEDWYIIPPEVDSICKHIQLTTAGTQPMRNFLLRGPAGTGKTEAAKAIAAGLGLPYLFYTCSANTEIFDLLGQMLPDTNSSACSLPEEYPSLMDIQMDPPSAFYKLTGQYQEGITDGEVYDKLVETITLRAKQKETDSNQNGQHFRYVETPLIEAIRKGYVIEIQEPTVIANPGVLVGLNGLLDRCASVVLPTGEVVRRHPDTVVIVTTNINYAGCRDLNQSIISRMNLVIDLDEPDMDTLVNRVTKITGCTDTSVVAEMAKAVTEISEHCRETMISDGSCGVRELISWVQSYMVSGNVLESASYTVLSSASSDPENRAEIFSTCLEGKFAA</sequence>
<reference evidence="4 5" key="1">
    <citation type="submission" date="2007-08" db="EMBL/GenBank/DDBJ databases">
        <authorList>
            <person name="Fulton L."/>
            <person name="Clifton S."/>
            <person name="Fulton B."/>
            <person name="Xu J."/>
            <person name="Minx P."/>
            <person name="Pepin K.H."/>
            <person name="Johnson M."/>
            <person name="Thiruvilangam P."/>
            <person name="Bhonagiri V."/>
            <person name="Nash W.E."/>
            <person name="Mardis E.R."/>
            <person name="Wilson R.K."/>
        </authorList>
    </citation>
    <scope>NUCLEOTIDE SEQUENCE [LARGE SCALE GENOMIC DNA]</scope>
    <source>
        <strain evidence="5">ATCC BAA-613 / DSM 15670 / CCUG 46953 / JCM 12243 / WAL 16351</strain>
    </source>
</reference>
<dbReference type="SUPFAM" id="SSF52540">
    <property type="entry name" value="P-loop containing nucleoside triphosphate hydrolases"/>
    <property type="match status" value="1"/>
</dbReference>
<organism evidence="4 5">
    <name type="scientific">Enterocloster bolteae (strain ATCC BAA-613 / DSM 15670 / CCUG 46953 / JCM 12243 / WAL 16351)</name>
    <name type="common">Clostridium bolteae</name>
    <dbReference type="NCBI Taxonomy" id="411902"/>
    <lineage>
        <taxon>Bacteria</taxon>
        <taxon>Bacillati</taxon>
        <taxon>Bacillota</taxon>
        <taxon>Clostridia</taxon>
        <taxon>Lachnospirales</taxon>
        <taxon>Lachnospiraceae</taxon>
        <taxon>Enterocloster</taxon>
    </lineage>
</organism>
<dbReference type="PANTHER" id="PTHR48103:SF2">
    <property type="entry name" value="MIDASIN"/>
    <property type="match status" value="1"/>
</dbReference>
<keyword evidence="2" id="KW-0067">ATP-binding</keyword>
<dbReference type="GO" id="GO:0016887">
    <property type="term" value="F:ATP hydrolysis activity"/>
    <property type="evidence" value="ECO:0007669"/>
    <property type="project" value="InterPro"/>
</dbReference>
<name>A8S003_ENTBW</name>
<evidence type="ECO:0000259" key="3">
    <source>
        <dbReference type="SMART" id="SM00382"/>
    </source>
</evidence>
<dbReference type="PaxDb" id="411902-CLOBOL_05545"/>
<evidence type="ECO:0000313" key="5">
    <source>
        <dbReference type="Proteomes" id="UP000005396"/>
    </source>
</evidence>
<reference evidence="4 5" key="2">
    <citation type="submission" date="2007-09" db="EMBL/GenBank/DDBJ databases">
        <title>Draft genome sequence of Clostridium bolteae (ATCC BAA-613).</title>
        <authorList>
            <person name="Sudarsanam P."/>
            <person name="Ley R."/>
            <person name="Guruge J."/>
            <person name="Turnbaugh P.J."/>
            <person name="Mahowald M."/>
            <person name="Liep D."/>
            <person name="Gordon J."/>
        </authorList>
    </citation>
    <scope>NUCLEOTIDE SEQUENCE [LARGE SCALE GENOMIC DNA]</scope>
    <source>
        <strain evidence="5">ATCC BAA-613 / DSM 15670 / CCUG 46953 / JCM 12243 / WAL 16351</strain>
    </source>
</reference>
<feature type="domain" description="AAA+ ATPase" evidence="3">
    <location>
        <begin position="293"/>
        <end position="503"/>
    </location>
</feature>
<gene>
    <name evidence="4" type="ORF">CLOBOL_05545</name>
</gene>
<dbReference type="InterPro" id="IPR011704">
    <property type="entry name" value="ATPase_dyneun-rel_AAA"/>
</dbReference>
<proteinExistence type="predicted"/>
<dbReference type="Pfam" id="PF07728">
    <property type="entry name" value="AAA_5"/>
    <property type="match status" value="1"/>
</dbReference>
<dbReference type="InterPro" id="IPR003593">
    <property type="entry name" value="AAA+_ATPase"/>
</dbReference>
<dbReference type="Proteomes" id="UP000005396">
    <property type="component" value="Unassembled WGS sequence"/>
</dbReference>
<dbReference type="RefSeq" id="WP_007037883.1">
    <property type="nucleotide sequence ID" value="NZ_DS480696.1"/>
</dbReference>
<evidence type="ECO:0000256" key="1">
    <source>
        <dbReference type="ARBA" id="ARBA00022741"/>
    </source>
</evidence>